<dbReference type="Proteomes" id="UP000499080">
    <property type="component" value="Unassembled WGS sequence"/>
</dbReference>
<accession>A0A4Y2SNF7</accession>
<proteinExistence type="predicted"/>
<sequence>MVTSRLALTCCKLVSHLHTCRDKFAESLQTCSANLLQKNCYLGQCLGSKGRNGVCGQAHKHQKRKERGAINAYYEEFLLPPLMGMGRWSYMGYPTRVKQFKVQIQ</sequence>
<reference evidence="1 2" key="1">
    <citation type="journal article" date="2019" name="Sci. Rep.">
        <title>Orb-weaving spider Araneus ventricosus genome elucidates the spidroin gene catalogue.</title>
        <authorList>
            <person name="Kono N."/>
            <person name="Nakamura H."/>
            <person name="Ohtoshi R."/>
            <person name="Moran D.A.P."/>
            <person name="Shinohara A."/>
            <person name="Yoshida Y."/>
            <person name="Fujiwara M."/>
            <person name="Mori M."/>
            <person name="Tomita M."/>
            <person name="Arakawa K."/>
        </authorList>
    </citation>
    <scope>NUCLEOTIDE SEQUENCE [LARGE SCALE GENOMIC DNA]</scope>
</reference>
<name>A0A4Y2SNF7_ARAVE</name>
<evidence type="ECO:0000313" key="2">
    <source>
        <dbReference type="Proteomes" id="UP000499080"/>
    </source>
</evidence>
<gene>
    <name evidence="1" type="ORF">AVEN_24337_1</name>
</gene>
<dbReference type="AlphaFoldDB" id="A0A4Y2SNF7"/>
<organism evidence="1 2">
    <name type="scientific">Araneus ventricosus</name>
    <name type="common">Orbweaver spider</name>
    <name type="synonym">Epeira ventricosa</name>
    <dbReference type="NCBI Taxonomy" id="182803"/>
    <lineage>
        <taxon>Eukaryota</taxon>
        <taxon>Metazoa</taxon>
        <taxon>Ecdysozoa</taxon>
        <taxon>Arthropoda</taxon>
        <taxon>Chelicerata</taxon>
        <taxon>Arachnida</taxon>
        <taxon>Araneae</taxon>
        <taxon>Araneomorphae</taxon>
        <taxon>Entelegynae</taxon>
        <taxon>Araneoidea</taxon>
        <taxon>Araneidae</taxon>
        <taxon>Araneus</taxon>
    </lineage>
</organism>
<protein>
    <submittedName>
        <fullName evidence="1">Uncharacterized protein</fullName>
    </submittedName>
</protein>
<keyword evidence="2" id="KW-1185">Reference proteome</keyword>
<evidence type="ECO:0000313" key="1">
    <source>
        <dbReference type="EMBL" id="GBN89862.1"/>
    </source>
</evidence>
<dbReference type="EMBL" id="BGPR01023015">
    <property type="protein sequence ID" value="GBN89862.1"/>
    <property type="molecule type" value="Genomic_DNA"/>
</dbReference>
<comment type="caution">
    <text evidence="1">The sequence shown here is derived from an EMBL/GenBank/DDBJ whole genome shotgun (WGS) entry which is preliminary data.</text>
</comment>